<gene>
    <name evidence="1" type="ORF">BKG82_26810</name>
</gene>
<dbReference type="AlphaFoldDB" id="A0A1S1LIL9"/>
<dbReference type="RefSeq" id="WP_070947884.1">
    <property type="nucleotide sequence ID" value="NZ_MLIQ01000042.1"/>
</dbReference>
<dbReference type="EMBL" id="MLIQ01000042">
    <property type="protein sequence ID" value="OHU47266.1"/>
    <property type="molecule type" value="Genomic_DNA"/>
</dbReference>
<accession>A0A1S1LIL9</accession>
<comment type="caution">
    <text evidence="1">The sequence shown here is derived from an EMBL/GenBank/DDBJ whole genome shotgun (WGS) entry which is preliminary data.</text>
</comment>
<reference evidence="1 2" key="1">
    <citation type="submission" date="2016-10" db="EMBL/GenBank/DDBJ databases">
        <title>Evaluation of Human, Veterinary and Environmental Mycobacterium chelonae Isolates by Core Genome Phylogenomic Analysis, Targeted Gene Comparison, and Anti-microbial Susceptibility Patterns: A Tale of Mistaken Identities.</title>
        <authorList>
            <person name="Fogelson S.B."/>
            <person name="Camus A.C."/>
            <person name="Lorenz W."/>
            <person name="Vasireddy R."/>
            <person name="Vasireddy S."/>
            <person name="Smith T."/>
            <person name="Brown-Elliott B.A."/>
            <person name="Wallace R.J.Jr."/>
            <person name="Hasan N.A."/>
            <person name="Reischl U."/>
            <person name="Sanchez S."/>
        </authorList>
    </citation>
    <scope>NUCLEOTIDE SEQUENCE [LARGE SCALE GENOMIC DNA]</scope>
    <source>
        <strain evidence="1 2">15515</strain>
    </source>
</reference>
<protein>
    <submittedName>
        <fullName evidence="1">Uncharacterized protein</fullName>
    </submittedName>
</protein>
<evidence type="ECO:0000313" key="2">
    <source>
        <dbReference type="Proteomes" id="UP000180043"/>
    </source>
</evidence>
<name>A0A1S1LIL9_MYCCH</name>
<sequence length="67" mass="7271">MANIETYINDSWQAVTLVTFHDGTVAEVVTYIDANDNALQVTVGQARAHGTTVTVDDNDVYCGRGRP</sequence>
<proteinExistence type="predicted"/>
<organism evidence="1 2">
    <name type="scientific">Mycobacteroides chelonae</name>
    <name type="common">Mycobacterium chelonae</name>
    <dbReference type="NCBI Taxonomy" id="1774"/>
    <lineage>
        <taxon>Bacteria</taxon>
        <taxon>Bacillati</taxon>
        <taxon>Actinomycetota</taxon>
        <taxon>Actinomycetes</taxon>
        <taxon>Mycobacteriales</taxon>
        <taxon>Mycobacteriaceae</taxon>
        <taxon>Mycobacteroides</taxon>
    </lineage>
</organism>
<dbReference type="Proteomes" id="UP000180043">
    <property type="component" value="Unassembled WGS sequence"/>
</dbReference>
<evidence type="ECO:0000313" key="1">
    <source>
        <dbReference type="EMBL" id="OHU47266.1"/>
    </source>
</evidence>